<dbReference type="EMBL" id="HACA01011989">
    <property type="protein sequence ID" value="CDW29350.1"/>
    <property type="molecule type" value="Transcribed_RNA"/>
</dbReference>
<proteinExistence type="predicted"/>
<dbReference type="AlphaFoldDB" id="A0A0K2TU78"/>
<feature type="non-terminal residue" evidence="1">
    <location>
        <position position="1"/>
    </location>
</feature>
<name>A0A0K2TU78_LEPSM</name>
<reference evidence="1" key="1">
    <citation type="submission" date="2014-05" db="EMBL/GenBank/DDBJ databases">
        <authorList>
            <person name="Chronopoulou M."/>
        </authorList>
    </citation>
    <scope>NUCLEOTIDE SEQUENCE</scope>
    <source>
        <tissue evidence="1">Whole organism</tissue>
    </source>
</reference>
<accession>A0A0K2TU78</accession>
<protein>
    <submittedName>
        <fullName evidence="1">Uncharacterized protein</fullName>
    </submittedName>
</protein>
<evidence type="ECO:0000313" key="1">
    <source>
        <dbReference type="EMBL" id="CDW29350.1"/>
    </source>
</evidence>
<sequence>LKCPPSPKENLKCISVGFFYISRVFYISRTTIYYLINHYKIRGNVTR</sequence>
<organism evidence="1">
    <name type="scientific">Lepeophtheirus salmonis</name>
    <name type="common">Salmon louse</name>
    <name type="synonym">Caligus salmonis</name>
    <dbReference type="NCBI Taxonomy" id="72036"/>
    <lineage>
        <taxon>Eukaryota</taxon>
        <taxon>Metazoa</taxon>
        <taxon>Ecdysozoa</taxon>
        <taxon>Arthropoda</taxon>
        <taxon>Crustacea</taxon>
        <taxon>Multicrustacea</taxon>
        <taxon>Hexanauplia</taxon>
        <taxon>Copepoda</taxon>
        <taxon>Siphonostomatoida</taxon>
        <taxon>Caligidae</taxon>
        <taxon>Lepeophtheirus</taxon>
    </lineage>
</organism>